<reference evidence="8" key="1">
    <citation type="submission" date="2011-11" db="EMBL/GenBank/DDBJ databases">
        <title>Complete sequence of Desulfosporosinus orientis DSM 765.</title>
        <authorList>
            <person name="Lucas S."/>
            <person name="Han J."/>
            <person name="Lapidus A."/>
            <person name="Cheng J.-F."/>
            <person name="Goodwin L."/>
            <person name="Pitluck S."/>
            <person name="Peters L."/>
            <person name="Ovchinnikova G."/>
            <person name="Teshima H."/>
            <person name="Detter J.C."/>
            <person name="Han C."/>
            <person name="Tapia R."/>
            <person name="Land M."/>
            <person name="Hauser L."/>
            <person name="Kyrpides N."/>
            <person name="Ivanova N."/>
            <person name="Pagani I."/>
            <person name="Pester M."/>
            <person name="Spring S."/>
            <person name="Ollivier B."/>
            <person name="Rattei T."/>
            <person name="Klenk H.-P."/>
            <person name="Wagner M."/>
            <person name="Loy A."/>
            <person name="Woyke T."/>
        </authorList>
    </citation>
    <scope>NUCLEOTIDE SEQUENCE [LARGE SCALE GENOMIC DNA]</scope>
    <source>
        <strain evidence="8">ATCC 19365 / DSM 765 / NCIMB 8382 / VKM B-1628</strain>
    </source>
</reference>
<evidence type="ECO:0000313" key="8">
    <source>
        <dbReference type="Proteomes" id="UP000006346"/>
    </source>
</evidence>
<organism evidence="7 8">
    <name type="scientific">Desulfosporosinus orientis (strain ATCC 19365 / DSM 765 / NCIMB 8382 / VKM B-1628 / Singapore I)</name>
    <name type="common">Desulfotomaculum orientis</name>
    <dbReference type="NCBI Taxonomy" id="768706"/>
    <lineage>
        <taxon>Bacteria</taxon>
        <taxon>Bacillati</taxon>
        <taxon>Bacillota</taxon>
        <taxon>Clostridia</taxon>
        <taxon>Eubacteriales</taxon>
        <taxon>Desulfitobacteriaceae</taxon>
        <taxon>Desulfosporosinus</taxon>
    </lineage>
</organism>
<dbReference type="InterPro" id="IPR000212">
    <property type="entry name" value="DNA_helicase_UvrD/REP"/>
</dbReference>
<keyword evidence="1 5" id="KW-0547">Nucleotide-binding</keyword>
<dbReference type="GO" id="GO:0000725">
    <property type="term" value="P:recombinational repair"/>
    <property type="evidence" value="ECO:0007669"/>
    <property type="project" value="TreeGrafter"/>
</dbReference>
<dbReference type="InterPro" id="IPR014016">
    <property type="entry name" value="UvrD-like_ATP-bd"/>
</dbReference>
<evidence type="ECO:0000256" key="1">
    <source>
        <dbReference type="ARBA" id="ARBA00022741"/>
    </source>
</evidence>
<gene>
    <name evidence="7" type="ordered locus">Desor_4810</name>
</gene>
<evidence type="ECO:0000256" key="4">
    <source>
        <dbReference type="ARBA" id="ARBA00022840"/>
    </source>
</evidence>
<dbReference type="AlphaFoldDB" id="G7WHC1"/>
<dbReference type="eggNOG" id="COG3973">
    <property type="taxonomic scope" value="Bacteria"/>
</dbReference>
<dbReference type="SUPFAM" id="SSF52540">
    <property type="entry name" value="P-loop containing nucleoside triphosphate hydrolases"/>
    <property type="match status" value="1"/>
</dbReference>
<dbReference type="GO" id="GO:0043138">
    <property type="term" value="F:3'-5' DNA helicase activity"/>
    <property type="evidence" value="ECO:0007669"/>
    <property type="project" value="TreeGrafter"/>
</dbReference>
<dbReference type="GO" id="GO:0016787">
    <property type="term" value="F:hydrolase activity"/>
    <property type="evidence" value="ECO:0007669"/>
    <property type="project" value="UniProtKB-UniRule"/>
</dbReference>
<evidence type="ECO:0000259" key="6">
    <source>
        <dbReference type="PROSITE" id="PS51198"/>
    </source>
</evidence>
<dbReference type="GO" id="GO:0003677">
    <property type="term" value="F:DNA binding"/>
    <property type="evidence" value="ECO:0007669"/>
    <property type="project" value="InterPro"/>
</dbReference>
<evidence type="ECO:0000256" key="3">
    <source>
        <dbReference type="ARBA" id="ARBA00022806"/>
    </source>
</evidence>
<dbReference type="PANTHER" id="PTHR11070">
    <property type="entry name" value="UVRD / RECB / PCRA DNA HELICASE FAMILY MEMBER"/>
    <property type="match status" value="1"/>
</dbReference>
<dbReference type="Proteomes" id="UP000006346">
    <property type="component" value="Chromosome"/>
</dbReference>
<dbReference type="InterPro" id="IPR027417">
    <property type="entry name" value="P-loop_NTPase"/>
</dbReference>
<name>G7WHC1_DESOD</name>
<sequence length="750" mass="87401">MDSYRQNYQEEAIYLRETVNYLSNVLGMEQNELAASKKNLIDVRKEMWESAVHVVTEYEDFWDMQQYLTEVTVQTANVSSDSKRLKKYQKMINSPYFGRFDFSEEGFQEKEKIYIGLHNLVDKDTQKVYVYDWRAPIASIFYRFELGTAEYETPVGMSRGKVSLKRQYKIKNSKLKYFFDCSVRITDEMLQEVLSQNASVKMRNIVETIQKEQDVIIRDRDNELLIVQGVAGSGKTSIALHRIAFLLYEGLNSNLHAHQVMVVSPHSIFTNYIESVLPELGEENVEQTTFDSITEEILNHRFGTDTRENNLETLIQSRVHNEGSIKKESINFKGSMDFKRILDRLLWYYAHHLIEFEDVYYNGIFLNTRQQLKNRFLKNDIGIPMAKQLKKIETMLLDKVHPLQRQRLNRLEKIVERSEGHEFEIKSYSRWLSIKQAGNFLRQIQRFTKVDYWDLYKTLFTTPGLMTKLAKEIQLPETIESIISMTVQELQKGQVSYEDYPALLYLNLKVNGSDWFSGIKQVVIDEAQDYSLIQYEVFKLLFKNANYTVLGDIQQTIEKEADESLYEDIAAVLAKQTMVQLRLNKGYRSTYEINRFTQGLLGISRLNDSFERHGKEPKVIYENSIVKIDRGIIQSVSDFLEFGYESVAVICKTQEEAFQLHSRLSKSIPITLIKPQTKAIVKGALVIPSYMAKGLEFDAVIVYGGEESNYSSLMDKKLLYIACSRALHQLVVYFLNYPEKLNLKNTQKPF</sequence>
<dbReference type="GO" id="GO:0005524">
    <property type="term" value="F:ATP binding"/>
    <property type="evidence" value="ECO:0007669"/>
    <property type="project" value="UniProtKB-UniRule"/>
</dbReference>
<evidence type="ECO:0000256" key="5">
    <source>
        <dbReference type="PROSITE-ProRule" id="PRU00560"/>
    </source>
</evidence>
<dbReference type="EMBL" id="CP003108">
    <property type="protein sequence ID" value="AET70211.1"/>
    <property type="molecule type" value="Genomic_DNA"/>
</dbReference>
<dbReference type="PROSITE" id="PS51198">
    <property type="entry name" value="UVRD_HELICASE_ATP_BIND"/>
    <property type="match status" value="1"/>
</dbReference>
<dbReference type="Pfam" id="PF00580">
    <property type="entry name" value="UvrD-helicase"/>
    <property type="match status" value="1"/>
</dbReference>
<dbReference type="OrthoDB" id="9787585at2"/>
<dbReference type="HOGENOM" id="CLU_010312_4_0_9"/>
<dbReference type="Gene3D" id="3.40.50.300">
    <property type="entry name" value="P-loop containing nucleotide triphosphate hydrolases"/>
    <property type="match status" value="3"/>
</dbReference>
<dbReference type="InterPro" id="IPR027785">
    <property type="entry name" value="UvrD-like_helicase_C"/>
</dbReference>
<dbReference type="STRING" id="768706.Desor_4810"/>
<dbReference type="RefSeq" id="WP_014187017.1">
    <property type="nucleotide sequence ID" value="NC_016584.1"/>
</dbReference>
<proteinExistence type="predicted"/>
<keyword evidence="4 5" id="KW-0067">ATP-binding</keyword>
<feature type="domain" description="UvrD-like helicase ATP-binding" evidence="6">
    <location>
        <begin position="208"/>
        <end position="590"/>
    </location>
</feature>
<dbReference type="Pfam" id="PF13538">
    <property type="entry name" value="UvrD_C_2"/>
    <property type="match status" value="1"/>
</dbReference>
<evidence type="ECO:0000313" key="7">
    <source>
        <dbReference type="EMBL" id="AET70211.1"/>
    </source>
</evidence>
<protein>
    <submittedName>
        <fullName evidence="7">DNA/RNA helicase, superfamily I</fullName>
    </submittedName>
</protein>
<reference evidence="7 8" key="2">
    <citation type="journal article" date="2012" name="J. Bacteriol.">
        <title>Complete genome sequences of Desulfosporosinus orientis DSM765T, Desulfosporosinus youngiae DSM17734T, Desulfosporosinus meridiei DSM13257T, and Desulfosporosinus acidiphilus DSM22704T.</title>
        <authorList>
            <person name="Pester M."/>
            <person name="Brambilla E."/>
            <person name="Alazard D."/>
            <person name="Rattei T."/>
            <person name="Weinmaier T."/>
            <person name="Han J."/>
            <person name="Lucas S."/>
            <person name="Lapidus A."/>
            <person name="Cheng J.F."/>
            <person name="Goodwin L."/>
            <person name="Pitluck S."/>
            <person name="Peters L."/>
            <person name="Ovchinnikova G."/>
            <person name="Teshima H."/>
            <person name="Detter J.C."/>
            <person name="Han C.S."/>
            <person name="Tapia R."/>
            <person name="Land M.L."/>
            <person name="Hauser L."/>
            <person name="Kyrpides N.C."/>
            <person name="Ivanova N.N."/>
            <person name="Pagani I."/>
            <person name="Huntmann M."/>
            <person name="Wei C.L."/>
            <person name="Davenport K.W."/>
            <person name="Daligault H."/>
            <person name="Chain P.S."/>
            <person name="Chen A."/>
            <person name="Mavromatis K."/>
            <person name="Markowitz V."/>
            <person name="Szeto E."/>
            <person name="Mikhailova N."/>
            <person name="Pati A."/>
            <person name="Wagner M."/>
            <person name="Woyke T."/>
            <person name="Ollivier B."/>
            <person name="Klenk H.P."/>
            <person name="Spring S."/>
            <person name="Loy A."/>
        </authorList>
    </citation>
    <scope>NUCLEOTIDE SEQUENCE [LARGE SCALE GENOMIC DNA]</scope>
    <source>
        <strain evidence="8">ATCC 19365 / DSM 765 / NCIMB 8382 / VKM B-1628</strain>
    </source>
</reference>
<keyword evidence="8" id="KW-1185">Reference proteome</keyword>
<evidence type="ECO:0000256" key="2">
    <source>
        <dbReference type="ARBA" id="ARBA00022801"/>
    </source>
</evidence>
<accession>G7WHC1</accession>
<dbReference type="KEGG" id="dor:Desor_4810"/>
<keyword evidence="2 5" id="KW-0378">Hydrolase</keyword>
<feature type="binding site" evidence="5">
    <location>
        <begin position="229"/>
        <end position="236"/>
    </location>
    <ligand>
        <name>ATP</name>
        <dbReference type="ChEBI" id="CHEBI:30616"/>
    </ligand>
</feature>
<dbReference type="GO" id="GO:0005829">
    <property type="term" value="C:cytosol"/>
    <property type="evidence" value="ECO:0007669"/>
    <property type="project" value="TreeGrafter"/>
</dbReference>
<dbReference type="PANTHER" id="PTHR11070:SF17">
    <property type="entry name" value="DNA HELICASE IV"/>
    <property type="match status" value="1"/>
</dbReference>
<keyword evidence="3 5" id="KW-0347">Helicase</keyword>
<dbReference type="PATRIC" id="fig|768706.3.peg.4892"/>